<keyword evidence="2" id="KW-0662">Pyridine nucleotide biosynthesis</keyword>
<feature type="binding site" evidence="9">
    <location>
        <position position="229"/>
    </location>
    <ligand>
        <name>diphosphate</name>
        <dbReference type="ChEBI" id="CHEBI:33019"/>
    </ligand>
</feature>
<comment type="similarity">
    <text evidence="1">Belongs to the NAPRTase family.</text>
</comment>
<accession>A0A1Y6D247</accession>
<sequence length="467" mass="51312">MNLLDNLLLNTDSYKSSHFLQYPPDASGMFSYFESRGGAFAATVFFGLQIILKDYLSKPITAAQIDAAAEFWRAHGEPFDEAGWRYILAEHGGHPPVTIRAVPEGTRVPGHNALFTVECTDPRVYWIISHLETLLVRVWYPITVATQSWEIKRLIREYLIATSDDPEGQLPFKLHDFGARGVSSGESAAIGGCAHLVNFRGTDTVSGILAAREYYGEPMAGFSIPAAEHSTITAWGREDEAAAYRNMLRHFAQPGALLSVVSDSYDVFNAVENLWGGALREEVVQSGATLVIRPDSGDPVAVVGKVAEILDRRFGSSVNGKGYKVLRQVRILQGDGVNAHSITAILERLQALGFAADNIAFGMGGALLQRLDRDTLKFALKCSAIRRGTAWLPVSKDPVTDPGKRSKAGRLSLFRSETTGEYATLPLVDGQPPGPEWRDAMETVWERGRLLRDWSFAEVRARAGRFV</sequence>
<feature type="binding site" evidence="9">
    <location>
        <position position="365"/>
    </location>
    <ligand>
        <name>beta-nicotinamide D-ribonucleotide</name>
        <dbReference type="ChEBI" id="CHEBI:14649"/>
    </ligand>
</feature>
<dbReference type="PANTHER" id="PTHR43816">
    <property type="entry name" value="NICOTINAMIDE PHOSPHORIBOSYLTRANSFERASE"/>
    <property type="match status" value="1"/>
</dbReference>
<evidence type="ECO:0000256" key="4">
    <source>
        <dbReference type="ARBA" id="ARBA00022679"/>
    </source>
</evidence>
<dbReference type="RefSeq" id="WP_085215568.1">
    <property type="nucleotide sequence ID" value="NZ_FXAM01000001.1"/>
</dbReference>
<protein>
    <recommendedName>
        <fullName evidence="7">Nicotinamide phosphoribosyltransferase</fullName>
        <ecNumber evidence="6">2.4.2.12</ecNumber>
    </recommendedName>
</protein>
<feature type="binding site" evidence="9">
    <location>
        <position position="203"/>
    </location>
    <ligand>
        <name>beta-nicotinamide D-ribonucleotide</name>
        <dbReference type="ChEBI" id="CHEBI:14649"/>
    </ligand>
</feature>
<feature type="binding site" evidence="9">
    <location>
        <begin position="334"/>
        <end position="335"/>
    </location>
    <ligand>
        <name>beta-nicotinamide D-ribonucleotide</name>
        <dbReference type="ChEBI" id="CHEBI:14649"/>
    </ligand>
</feature>
<evidence type="ECO:0000259" key="10">
    <source>
        <dbReference type="Pfam" id="PF04095"/>
    </source>
</evidence>
<name>A0A1Y6D247_9GAMM</name>
<dbReference type="Proteomes" id="UP000192923">
    <property type="component" value="Unassembled WGS sequence"/>
</dbReference>
<dbReference type="GO" id="GO:0009435">
    <property type="term" value="P:NAD+ biosynthetic process"/>
    <property type="evidence" value="ECO:0007669"/>
    <property type="project" value="InterPro"/>
</dbReference>
<proteinExistence type="inferred from homology"/>
<feature type="domain" description="Nicotinamide phosphoribosyltransferase N-terminal" evidence="11">
    <location>
        <begin position="6"/>
        <end position="99"/>
    </location>
</feature>
<dbReference type="EC" id="2.4.2.12" evidence="6"/>
<organism evidence="12 13">
    <name type="scientific">Methylomagnum ishizawai</name>
    <dbReference type="NCBI Taxonomy" id="1760988"/>
    <lineage>
        <taxon>Bacteria</taxon>
        <taxon>Pseudomonadati</taxon>
        <taxon>Pseudomonadota</taxon>
        <taxon>Gammaproteobacteria</taxon>
        <taxon>Methylococcales</taxon>
        <taxon>Methylococcaceae</taxon>
        <taxon>Methylomagnum</taxon>
    </lineage>
</organism>
<gene>
    <name evidence="12" type="ORF">SAMN02949497_4113</name>
</gene>
<keyword evidence="3 12" id="KW-0328">Glycosyltransferase</keyword>
<comment type="pathway">
    <text evidence="5">Cofactor biosynthesis; NAD(+) biosynthesis; nicotinamide D-ribonucleotide from 5-phospho-alpha-D-ribose 1-diphosphate and nicotinamide: step 1/1.</text>
</comment>
<evidence type="ECO:0000256" key="5">
    <source>
        <dbReference type="ARBA" id="ARBA00035007"/>
    </source>
</evidence>
<feature type="binding site" evidence="9">
    <location>
        <position position="373"/>
    </location>
    <ligand>
        <name>beta-nicotinamide D-ribonucleotide</name>
        <dbReference type="ChEBI" id="CHEBI:14649"/>
    </ligand>
</feature>
<feature type="binding site" evidence="9">
    <location>
        <position position="293"/>
    </location>
    <ligand>
        <name>diphosphate</name>
        <dbReference type="ChEBI" id="CHEBI:33019"/>
    </ligand>
</feature>
<feature type="binding site" evidence="9">
    <location>
        <begin position="293"/>
        <end position="295"/>
    </location>
    <ligand>
        <name>beta-nicotinamide D-ribonucleotide</name>
        <dbReference type="ChEBI" id="CHEBI:14649"/>
    </ligand>
</feature>
<dbReference type="AlphaFoldDB" id="A0A1Y6D247"/>
<evidence type="ECO:0000256" key="8">
    <source>
        <dbReference type="ARBA" id="ARBA00047835"/>
    </source>
</evidence>
<dbReference type="InterPro" id="IPR036068">
    <property type="entry name" value="Nicotinate_pribotase-like_C"/>
</dbReference>
<dbReference type="SUPFAM" id="SSF51690">
    <property type="entry name" value="Nicotinate/Quinolinate PRTase C-terminal domain-like"/>
    <property type="match status" value="1"/>
</dbReference>
<dbReference type="InterPro" id="IPR041525">
    <property type="entry name" value="N/Namide_PRibTrfase"/>
</dbReference>
<keyword evidence="4 12" id="KW-0808">Transferase</keyword>
<evidence type="ECO:0000313" key="13">
    <source>
        <dbReference type="Proteomes" id="UP000192923"/>
    </source>
</evidence>
<dbReference type="PIRSF" id="PIRSF005943">
    <property type="entry name" value="NMPRT"/>
    <property type="match status" value="1"/>
</dbReference>
<evidence type="ECO:0000256" key="3">
    <source>
        <dbReference type="ARBA" id="ARBA00022676"/>
    </source>
</evidence>
<dbReference type="Gene3D" id="3.20.20.70">
    <property type="entry name" value="Aldolase class I"/>
    <property type="match status" value="1"/>
</dbReference>
<evidence type="ECO:0000256" key="6">
    <source>
        <dbReference type="ARBA" id="ARBA00035024"/>
    </source>
</evidence>
<dbReference type="CDD" id="cd01569">
    <property type="entry name" value="PBEF_like"/>
    <property type="match status" value="1"/>
</dbReference>
<dbReference type="InterPro" id="IPR013785">
    <property type="entry name" value="Aldolase_TIM"/>
</dbReference>
<evidence type="ECO:0000256" key="2">
    <source>
        <dbReference type="ARBA" id="ARBA00022642"/>
    </source>
</evidence>
<feature type="domain" description="Nicotinate/nicotinamide phosphoribosyltransferase" evidence="10">
    <location>
        <begin position="172"/>
        <end position="410"/>
    </location>
</feature>
<dbReference type="NCBIfam" id="NF006629">
    <property type="entry name" value="PRK09198.1"/>
    <property type="match status" value="1"/>
</dbReference>
<dbReference type="Pfam" id="PF04095">
    <property type="entry name" value="NAPRTase"/>
    <property type="match status" value="1"/>
</dbReference>
<evidence type="ECO:0000256" key="7">
    <source>
        <dbReference type="ARBA" id="ARBA00035036"/>
    </source>
</evidence>
<evidence type="ECO:0000313" key="12">
    <source>
        <dbReference type="EMBL" id="SMF96707.1"/>
    </source>
</evidence>
<evidence type="ECO:0000259" key="11">
    <source>
        <dbReference type="Pfam" id="PF18127"/>
    </source>
</evidence>
<keyword evidence="13" id="KW-1185">Reference proteome</keyword>
<dbReference type="Pfam" id="PF18127">
    <property type="entry name" value="NAMPT_N"/>
    <property type="match status" value="1"/>
</dbReference>
<dbReference type="EMBL" id="FXAM01000001">
    <property type="protein sequence ID" value="SMF96707.1"/>
    <property type="molecule type" value="Genomic_DNA"/>
</dbReference>
<dbReference type="InterPro" id="IPR041529">
    <property type="entry name" value="DUF5598"/>
</dbReference>
<dbReference type="STRING" id="1760988.SAMN02949497_4113"/>
<dbReference type="GO" id="GO:0047280">
    <property type="term" value="F:nicotinamide phosphoribosyltransferase activity"/>
    <property type="evidence" value="ECO:0007669"/>
    <property type="project" value="UniProtKB-EC"/>
</dbReference>
<dbReference type="OrthoDB" id="394882at2"/>
<dbReference type="PANTHER" id="PTHR43816:SF1">
    <property type="entry name" value="NICOTINAMIDE PHOSPHORIBOSYLTRANSFERASE"/>
    <property type="match status" value="1"/>
</dbReference>
<dbReference type="InterPro" id="IPR016471">
    <property type="entry name" value="Nicotinamide_PRibTrfase"/>
</dbReference>
<feature type="binding site" evidence="9">
    <location>
        <position position="180"/>
    </location>
    <ligand>
        <name>diphosphate</name>
        <dbReference type="ChEBI" id="CHEBI:33019"/>
    </ligand>
</feature>
<reference evidence="12 13" key="1">
    <citation type="submission" date="2016-12" db="EMBL/GenBank/DDBJ databases">
        <authorList>
            <person name="Song W.-J."/>
            <person name="Kurnit D.M."/>
        </authorList>
    </citation>
    <scope>NUCLEOTIDE SEQUENCE [LARGE SCALE GENOMIC DNA]</scope>
    <source>
        <strain evidence="12 13">175</strain>
    </source>
</reference>
<evidence type="ECO:0000256" key="1">
    <source>
        <dbReference type="ARBA" id="ARBA00010897"/>
    </source>
</evidence>
<comment type="catalytic activity">
    <reaction evidence="8">
        <text>beta-nicotinamide D-ribonucleotide + diphosphate = 5-phospho-alpha-D-ribose 1-diphosphate + nicotinamide + H(+)</text>
        <dbReference type="Rhea" id="RHEA:16149"/>
        <dbReference type="ChEBI" id="CHEBI:14649"/>
        <dbReference type="ChEBI" id="CHEBI:15378"/>
        <dbReference type="ChEBI" id="CHEBI:17154"/>
        <dbReference type="ChEBI" id="CHEBI:33019"/>
        <dbReference type="ChEBI" id="CHEBI:58017"/>
        <dbReference type="EC" id="2.4.2.12"/>
    </reaction>
    <physiologicalReaction direction="right-to-left" evidence="8">
        <dbReference type="Rhea" id="RHEA:16151"/>
    </physiologicalReaction>
</comment>
<evidence type="ECO:0000256" key="9">
    <source>
        <dbReference type="PIRSR" id="PIRSR005943-1"/>
    </source>
</evidence>